<dbReference type="Gene3D" id="3.90.1150.10">
    <property type="entry name" value="Aspartate Aminotransferase, domain 1"/>
    <property type="match status" value="1"/>
</dbReference>
<dbReference type="PROSITE" id="PS00599">
    <property type="entry name" value="AA_TRANSFER_CLASS_2"/>
    <property type="match status" value="1"/>
</dbReference>
<dbReference type="EMBL" id="DRBS01000156">
    <property type="protein sequence ID" value="HDD44024.1"/>
    <property type="molecule type" value="Genomic_DNA"/>
</dbReference>
<protein>
    <submittedName>
        <fullName evidence="6">Pyridoxal phosphate-dependent aminotransferase family protein</fullName>
    </submittedName>
</protein>
<dbReference type="Gene3D" id="3.40.640.10">
    <property type="entry name" value="Type I PLP-dependent aspartate aminotransferase-like (Major domain)"/>
    <property type="match status" value="1"/>
</dbReference>
<dbReference type="InterPro" id="IPR004839">
    <property type="entry name" value="Aminotransferase_I/II_large"/>
</dbReference>
<dbReference type="CDD" id="cd06454">
    <property type="entry name" value="KBL_like"/>
    <property type="match status" value="1"/>
</dbReference>
<evidence type="ECO:0000313" key="6">
    <source>
        <dbReference type="EMBL" id="HDD44024.1"/>
    </source>
</evidence>
<keyword evidence="3 4" id="KW-0663">Pyridoxal phosphate</keyword>
<comment type="similarity">
    <text evidence="4">Belongs to the class-II pyridoxal-phosphate-dependent aminotransferase family.</text>
</comment>
<dbReference type="SUPFAM" id="SSF53383">
    <property type="entry name" value="PLP-dependent transferases"/>
    <property type="match status" value="1"/>
</dbReference>
<dbReference type="GO" id="GO:0030170">
    <property type="term" value="F:pyridoxal phosphate binding"/>
    <property type="evidence" value="ECO:0007669"/>
    <property type="project" value="InterPro"/>
</dbReference>
<comment type="cofactor">
    <cofactor evidence="1 4">
        <name>pyridoxal 5'-phosphate</name>
        <dbReference type="ChEBI" id="CHEBI:597326"/>
    </cofactor>
</comment>
<dbReference type="GO" id="GO:0008483">
    <property type="term" value="F:transaminase activity"/>
    <property type="evidence" value="ECO:0007669"/>
    <property type="project" value="UniProtKB-KW"/>
</dbReference>
<evidence type="ECO:0000259" key="5">
    <source>
        <dbReference type="Pfam" id="PF00155"/>
    </source>
</evidence>
<dbReference type="InterPro" id="IPR015421">
    <property type="entry name" value="PyrdxlP-dep_Trfase_major"/>
</dbReference>
<accession>A0A7C0U259</accession>
<evidence type="ECO:0000256" key="1">
    <source>
        <dbReference type="ARBA" id="ARBA00001933"/>
    </source>
</evidence>
<dbReference type="AlphaFoldDB" id="A0A7C0U259"/>
<organism evidence="6">
    <name type="scientific">Desulfofervidus auxilii</name>
    <dbReference type="NCBI Taxonomy" id="1621989"/>
    <lineage>
        <taxon>Bacteria</taxon>
        <taxon>Pseudomonadati</taxon>
        <taxon>Thermodesulfobacteriota</taxon>
        <taxon>Candidatus Desulfofervidia</taxon>
        <taxon>Candidatus Desulfofervidales</taxon>
        <taxon>Candidatus Desulfofervidaceae</taxon>
        <taxon>Candidatus Desulfofervidus</taxon>
    </lineage>
</organism>
<dbReference type="InterPro" id="IPR001917">
    <property type="entry name" value="Aminotrans_II_pyridoxalP_BS"/>
</dbReference>
<keyword evidence="6" id="KW-0032">Aminotransferase</keyword>
<dbReference type="InterPro" id="IPR015422">
    <property type="entry name" value="PyrdxlP-dep_Trfase_small"/>
</dbReference>
<proteinExistence type="inferred from homology"/>
<evidence type="ECO:0000256" key="4">
    <source>
        <dbReference type="RuleBase" id="RU003693"/>
    </source>
</evidence>
<gene>
    <name evidence="6" type="ORF">ENG63_04080</name>
</gene>
<feature type="domain" description="Aminotransferase class I/classII large" evidence="5">
    <location>
        <begin position="42"/>
        <end position="382"/>
    </location>
</feature>
<dbReference type="InterPro" id="IPR050087">
    <property type="entry name" value="AON_synthase_class-II"/>
</dbReference>
<reference evidence="6" key="1">
    <citation type="journal article" date="2020" name="mSystems">
        <title>Genome- and Community-Level Interaction Insights into Carbon Utilization and Element Cycling Functions of Hydrothermarchaeota in Hydrothermal Sediment.</title>
        <authorList>
            <person name="Zhou Z."/>
            <person name="Liu Y."/>
            <person name="Xu W."/>
            <person name="Pan J."/>
            <person name="Luo Z.H."/>
            <person name="Li M."/>
        </authorList>
    </citation>
    <scope>NUCLEOTIDE SEQUENCE [LARGE SCALE GENOMIC DNA]</scope>
    <source>
        <strain evidence="6">HyVt-233</strain>
    </source>
</reference>
<keyword evidence="2" id="KW-0808">Transferase</keyword>
<dbReference type="Pfam" id="PF00155">
    <property type="entry name" value="Aminotran_1_2"/>
    <property type="match status" value="1"/>
</dbReference>
<comment type="caution">
    <text evidence="6">The sequence shown here is derived from an EMBL/GenBank/DDBJ whole genome shotgun (WGS) entry which is preliminary data.</text>
</comment>
<sequence>MDLFEKCYAFKEADIAREQGYYPYFHPIESGQGTKIIIDGKEMINIGSNNYLGLTSHPKLKEYAINAIKKYGTGCTGSRFLNGTLDYHIKLEEKLADFMGREAALMFSTGYQTNLGTISALIGKDDEVYIDREDHASIVDGCRMSFGKIVKYKHNDYKDLERILEKNNKDCGKLIVVDGLYSMGGDFADLDNLVPVAKKYNMKIMVDEAHSMGVYGKHGRGVTEELGYEEEVDLVMGTFSKSFASIGGFIAGKYKIIDYIKHKARSLIFSASLPPASLGVIEGALEIIQNEPERRERLLKIAERMRNEYKNLGFNIGNSVSPVIPIIIGDDYKTFKFWMLLGEYGVYANPVVSPAVPPNMSLIRTSYTATHTDEELDRILEAMKKAGKEAGII</sequence>
<dbReference type="InterPro" id="IPR015424">
    <property type="entry name" value="PyrdxlP-dep_Trfase"/>
</dbReference>
<name>A0A7C0U259_DESA2</name>
<evidence type="ECO:0000256" key="2">
    <source>
        <dbReference type="ARBA" id="ARBA00022679"/>
    </source>
</evidence>
<evidence type="ECO:0000256" key="3">
    <source>
        <dbReference type="ARBA" id="ARBA00022898"/>
    </source>
</evidence>
<dbReference type="PANTHER" id="PTHR13693:SF3">
    <property type="entry name" value="LD36009P"/>
    <property type="match status" value="1"/>
</dbReference>
<dbReference type="Proteomes" id="UP000886289">
    <property type="component" value="Unassembled WGS sequence"/>
</dbReference>
<dbReference type="PANTHER" id="PTHR13693">
    <property type="entry name" value="CLASS II AMINOTRANSFERASE/8-AMINO-7-OXONONANOATE SYNTHASE"/>
    <property type="match status" value="1"/>
</dbReference>